<dbReference type="SUPFAM" id="SSF49562">
    <property type="entry name" value="C2 domain (Calcium/lipid-binding domain, CaLB)"/>
    <property type="match status" value="1"/>
</dbReference>
<feature type="transmembrane region" description="Helical" evidence="2">
    <location>
        <begin position="385"/>
        <end position="403"/>
    </location>
</feature>
<proteinExistence type="predicted"/>
<sequence>MFIRLTVEYSVLEHSVFERNPNPQLYIKMSCNGKNYSTDKVENGHKPIWNYAVDFEVNENELLDMKFRMKEQRKMLGLINRGKRVGNGGITIKEGELKAGTFIVDIRKNRSQKPVAKLHIKVEELDSNTEETPENDNFSLSSVGSSTTMEEEEQKQEENSELLLKDINQVAQVKKPIFALHKDEEGNLGHIKCDKNEGSKDDRSETGGQGEENAEPVKHETEEEQSKDKIKQENKVETEEKQAKDNTDITLSEAKKKENIKLIKTEEGNLNSSDNIKNKSELLNPPNLSNEKNETEEMSGTEEQGKENPEPVKNETEEEKSIEKIKQEIKVETEEELAKDDSEITLSESKKKENAKLIKTEEANNQPINSANEKNETEEKSESSFLVAALIGGISAAAFFYWLSH</sequence>
<feature type="region of interest" description="Disordered" evidence="1">
    <location>
        <begin position="124"/>
        <end position="159"/>
    </location>
</feature>
<feature type="compositionally biased region" description="Polar residues" evidence="1">
    <location>
        <begin position="135"/>
        <end position="148"/>
    </location>
</feature>
<evidence type="ECO:0000256" key="2">
    <source>
        <dbReference type="SAM" id="Phobius"/>
    </source>
</evidence>
<keyword evidence="2" id="KW-1133">Transmembrane helix</keyword>
<feature type="compositionally biased region" description="Basic and acidic residues" evidence="1">
    <location>
        <begin position="215"/>
        <end position="267"/>
    </location>
</feature>
<evidence type="ECO:0000313" key="4">
    <source>
        <dbReference type="Proteomes" id="UP001187531"/>
    </source>
</evidence>
<feature type="compositionally biased region" description="Acidic residues" evidence="1">
    <location>
        <begin position="125"/>
        <end position="134"/>
    </location>
</feature>
<name>A0AA88HFT4_ARTSF</name>
<dbReference type="Gene3D" id="2.60.40.150">
    <property type="entry name" value="C2 domain"/>
    <property type="match status" value="1"/>
</dbReference>
<evidence type="ECO:0008006" key="5">
    <source>
        <dbReference type="Google" id="ProtNLM"/>
    </source>
</evidence>
<feature type="compositionally biased region" description="Basic and acidic residues" evidence="1">
    <location>
        <begin position="373"/>
        <end position="382"/>
    </location>
</feature>
<keyword evidence="2" id="KW-0812">Transmembrane</keyword>
<feature type="compositionally biased region" description="Basic and acidic residues" evidence="1">
    <location>
        <begin position="303"/>
        <end position="332"/>
    </location>
</feature>
<comment type="caution">
    <text evidence="3">The sequence shown here is derived from an EMBL/GenBank/DDBJ whole genome shotgun (WGS) entry which is preliminary data.</text>
</comment>
<dbReference type="AlphaFoldDB" id="A0AA88HFT4"/>
<dbReference type="Proteomes" id="UP001187531">
    <property type="component" value="Unassembled WGS sequence"/>
</dbReference>
<feature type="compositionally biased region" description="Basic and acidic residues" evidence="1">
    <location>
        <begin position="188"/>
        <end position="205"/>
    </location>
</feature>
<accession>A0AA88HFT4</accession>
<gene>
    <name evidence="3" type="ORF">QYM36_011925</name>
</gene>
<evidence type="ECO:0000256" key="1">
    <source>
        <dbReference type="SAM" id="MobiDB-lite"/>
    </source>
</evidence>
<feature type="compositionally biased region" description="Basic and acidic residues" evidence="1">
    <location>
        <begin position="348"/>
        <end position="362"/>
    </location>
</feature>
<dbReference type="EMBL" id="JAVRJZ010000016">
    <property type="protein sequence ID" value="KAK2710558.1"/>
    <property type="molecule type" value="Genomic_DNA"/>
</dbReference>
<evidence type="ECO:0000313" key="3">
    <source>
        <dbReference type="EMBL" id="KAK2710558.1"/>
    </source>
</evidence>
<keyword evidence="4" id="KW-1185">Reference proteome</keyword>
<keyword evidence="2" id="KW-0472">Membrane</keyword>
<feature type="region of interest" description="Disordered" evidence="1">
    <location>
        <begin position="188"/>
        <end position="382"/>
    </location>
</feature>
<dbReference type="InterPro" id="IPR035892">
    <property type="entry name" value="C2_domain_sf"/>
</dbReference>
<organism evidence="3 4">
    <name type="scientific">Artemia franciscana</name>
    <name type="common">Brine shrimp</name>
    <name type="synonym">Artemia sanfranciscana</name>
    <dbReference type="NCBI Taxonomy" id="6661"/>
    <lineage>
        <taxon>Eukaryota</taxon>
        <taxon>Metazoa</taxon>
        <taxon>Ecdysozoa</taxon>
        <taxon>Arthropoda</taxon>
        <taxon>Crustacea</taxon>
        <taxon>Branchiopoda</taxon>
        <taxon>Anostraca</taxon>
        <taxon>Artemiidae</taxon>
        <taxon>Artemia</taxon>
    </lineage>
</organism>
<protein>
    <recommendedName>
        <fullName evidence="5">C2 domain-containing protein</fullName>
    </recommendedName>
</protein>
<reference evidence="3" key="1">
    <citation type="submission" date="2023-07" db="EMBL/GenBank/DDBJ databases">
        <title>Chromosome-level genome assembly of Artemia franciscana.</title>
        <authorList>
            <person name="Jo E."/>
        </authorList>
    </citation>
    <scope>NUCLEOTIDE SEQUENCE</scope>
    <source>
        <tissue evidence="3">Whole body</tissue>
    </source>
</reference>